<evidence type="ECO:0000313" key="11">
    <source>
        <dbReference type="Proteomes" id="UP000188543"/>
    </source>
</evidence>
<dbReference type="NCBIfam" id="TIGR01726">
    <property type="entry name" value="HEQRo_perm_3TM"/>
    <property type="match status" value="1"/>
</dbReference>
<dbReference type="Gene3D" id="1.10.3720.10">
    <property type="entry name" value="MetI-like"/>
    <property type="match status" value="1"/>
</dbReference>
<evidence type="ECO:0000256" key="6">
    <source>
        <dbReference type="ARBA" id="ARBA00022989"/>
    </source>
</evidence>
<evidence type="ECO:0000259" key="9">
    <source>
        <dbReference type="PROSITE" id="PS50928"/>
    </source>
</evidence>
<keyword evidence="3 8" id="KW-0813">Transport</keyword>
<feature type="transmembrane region" description="Helical" evidence="8">
    <location>
        <begin position="55"/>
        <end position="76"/>
    </location>
</feature>
<reference evidence="10 11" key="1">
    <citation type="submission" date="2016-08" db="EMBL/GenBank/DDBJ databases">
        <authorList>
            <person name="Seilhamer J.J."/>
        </authorList>
    </citation>
    <scope>NUCLEOTIDE SEQUENCE [LARGE SCALE GENOMIC DNA]</scope>
    <source>
        <strain evidence="10 11">VC14762</strain>
    </source>
</reference>
<dbReference type="PROSITE" id="PS50928">
    <property type="entry name" value="ABC_TM1"/>
    <property type="match status" value="1"/>
</dbReference>
<sequence>MNIAQVFDSYHDLLNGLKITGELFLAGSLAGITLGSIIALARTSNSMIFSHLAKLYINFFRSVPLVMVLIGFYLVIPRQLRALGFYGDISLPAALFSFALFEAAYFAEIIRSGINSVPEVQKRAAHVLGLSKFQTYRMIILPQALKNAFPSLMTQCVALLQDTALVYVIGLSDFFTTAVHIGERDFNMDASIIVATITYIVLCLVGQRIANRFQPTTK</sequence>
<evidence type="ECO:0000313" key="10">
    <source>
        <dbReference type="EMBL" id="ONU76327.1"/>
    </source>
</evidence>
<feature type="transmembrane region" description="Helical" evidence="8">
    <location>
        <begin position="190"/>
        <end position="210"/>
    </location>
</feature>
<evidence type="ECO:0000256" key="5">
    <source>
        <dbReference type="ARBA" id="ARBA00022692"/>
    </source>
</evidence>
<dbReference type="SUPFAM" id="SSF161098">
    <property type="entry name" value="MetI-like"/>
    <property type="match status" value="1"/>
</dbReference>
<comment type="caution">
    <text evidence="10">The sequence shown here is derived from an EMBL/GenBank/DDBJ whole genome shotgun (WGS) entry which is preliminary data.</text>
</comment>
<keyword evidence="5 8" id="KW-0812">Transmembrane</keyword>
<feature type="transmembrane region" description="Helical" evidence="8">
    <location>
        <begin position="23"/>
        <end position="43"/>
    </location>
</feature>
<feature type="domain" description="ABC transmembrane type-1" evidence="9">
    <location>
        <begin position="17"/>
        <end position="210"/>
    </location>
</feature>
<evidence type="ECO:0000256" key="2">
    <source>
        <dbReference type="ARBA" id="ARBA00010072"/>
    </source>
</evidence>
<dbReference type="GO" id="GO:0022857">
    <property type="term" value="F:transmembrane transporter activity"/>
    <property type="evidence" value="ECO:0007669"/>
    <property type="project" value="InterPro"/>
</dbReference>
<proteinExistence type="inferred from homology"/>
<dbReference type="Pfam" id="PF00528">
    <property type="entry name" value="BPD_transp_1"/>
    <property type="match status" value="1"/>
</dbReference>
<dbReference type="GO" id="GO:0006865">
    <property type="term" value="P:amino acid transport"/>
    <property type="evidence" value="ECO:0007669"/>
    <property type="project" value="TreeGrafter"/>
</dbReference>
<dbReference type="CDD" id="cd06261">
    <property type="entry name" value="TM_PBP2"/>
    <property type="match status" value="1"/>
</dbReference>
<keyword evidence="7 8" id="KW-0472">Membrane</keyword>
<dbReference type="AlphaFoldDB" id="A0A1V2VUC1"/>
<dbReference type="PANTHER" id="PTHR30614:SF1">
    <property type="entry name" value="GLUTAMATE_ASPARTATE IMPORT PERMEASE PROTEIN GLTK"/>
    <property type="match status" value="1"/>
</dbReference>
<evidence type="ECO:0000256" key="7">
    <source>
        <dbReference type="ARBA" id="ARBA00023136"/>
    </source>
</evidence>
<dbReference type="RefSeq" id="WP_077176787.1">
    <property type="nucleotide sequence ID" value="NZ_MUTB01000172.1"/>
</dbReference>
<evidence type="ECO:0000256" key="4">
    <source>
        <dbReference type="ARBA" id="ARBA00022475"/>
    </source>
</evidence>
<dbReference type="EMBL" id="MUTJ01000100">
    <property type="protein sequence ID" value="ONU76327.1"/>
    <property type="molecule type" value="Genomic_DNA"/>
</dbReference>
<name>A0A1V2VUC1_9BURK</name>
<dbReference type="InterPro" id="IPR000515">
    <property type="entry name" value="MetI-like"/>
</dbReference>
<dbReference type="Proteomes" id="UP000188543">
    <property type="component" value="Unassembled WGS sequence"/>
</dbReference>
<dbReference type="PANTHER" id="PTHR30614">
    <property type="entry name" value="MEMBRANE COMPONENT OF AMINO ACID ABC TRANSPORTER"/>
    <property type="match status" value="1"/>
</dbReference>
<comment type="similarity">
    <text evidence="2">Belongs to the binding-protein-dependent transport system permease family. HisMQ subfamily.</text>
</comment>
<accession>A0A1V2VUC1</accession>
<comment type="subcellular location">
    <subcellularLocation>
        <location evidence="1">Cell inner membrane</location>
        <topology evidence="1">Multi-pass membrane protein</topology>
    </subcellularLocation>
    <subcellularLocation>
        <location evidence="8">Cell membrane</location>
        <topology evidence="8">Multi-pass membrane protein</topology>
    </subcellularLocation>
</comment>
<gene>
    <name evidence="10" type="ORF">A8E72_34000</name>
</gene>
<keyword evidence="6 8" id="KW-1133">Transmembrane helix</keyword>
<evidence type="ECO:0000256" key="1">
    <source>
        <dbReference type="ARBA" id="ARBA00004429"/>
    </source>
</evidence>
<organism evidence="10 11">
    <name type="scientific">Burkholderia cenocepacia</name>
    <dbReference type="NCBI Taxonomy" id="95486"/>
    <lineage>
        <taxon>Bacteria</taxon>
        <taxon>Pseudomonadati</taxon>
        <taxon>Pseudomonadota</taxon>
        <taxon>Betaproteobacteria</taxon>
        <taxon>Burkholderiales</taxon>
        <taxon>Burkholderiaceae</taxon>
        <taxon>Burkholderia</taxon>
        <taxon>Burkholderia cepacia complex</taxon>
    </lineage>
</organism>
<dbReference type="GO" id="GO:0043190">
    <property type="term" value="C:ATP-binding cassette (ABC) transporter complex"/>
    <property type="evidence" value="ECO:0007669"/>
    <property type="project" value="InterPro"/>
</dbReference>
<evidence type="ECO:0000256" key="8">
    <source>
        <dbReference type="RuleBase" id="RU363032"/>
    </source>
</evidence>
<dbReference type="InterPro" id="IPR035906">
    <property type="entry name" value="MetI-like_sf"/>
</dbReference>
<keyword evidence="4" id="KW-1003">Cell membrane</keyword>
<dbReference type="InterPro" id="IPR010065">
    <property type="entry name" value="AA_ABC_transptr_permease_3TM"/>
</dbReference>
<dbReference type="InterPro" id="IPR043429">
    <property type="entry name" value="ArtM/GltK/GlnP/TcyL/YhdX-like"/>
</dbReference>
<evidence type="ECO:0000256" key="3">
    <source>
        <dbReference type="ARBA" id="ARBA00022448"/>
    </source>
</evidence>
<protein>
    <recommendedName>
        <fullName evidence="9">ABC transmembrane type-1 domain-containing protein</fullName>
    </recommendedName>
</protein>